<dbReference type="OrthoDB" id="3335528at2759"/>
<dbReference type="EMBL" id="PNEN01001729">
    <property type="protein sequence ID" value="PPJ51958.1"/>
    <property type="molecule type" value="Genomic_DNA"/>
</dbReference>
<evidence type="ECO:0008006" key="4">
    <source>
        <dbReference type="Google" id="ProtNLM"/>
    </source>
</evidence>
<feature type="compositionally biased region" description="Basic residues" evidence="1">
    <location>
        <begin position="11"/>
        <end position="23"/>
    </location>
</feature>
<evidence type="ECO:0000256" key="1">
    <source>
        <dbReference type="SAM" id="MobiDB-lite"/>
    </source>
</evidence>
<name>A0A2S6BWV8_9PEZI</name>
<organism evidence="2 3">
    <name type="scientific">Cercospora berteroae</name>
    <dbReference type="NCBI Taxonomy" id="357750"/>
    <lineage>
        <taxon>Eukaryota</taxon>
        <taxon>Fungi</taxon>
        <taxon>Dikarya</taxon>
        <taxon>Ascomycota</taxon>
        <taxon>Pezizomycotina</taxon>
        <taxon>Dothideomycetes</taxon>
        <taxon>Dothideomycetidae</taxon>
        <taxon>Mycosphaerellales</taxon>
        <taxon>Mycosphaerellaceae</taxon>
        <taxon>Cercospora</taxon>
    </lineage>
</organism>
<dbReference type="Pfam" id="PF03069">
    <property type="entry name" value="FmdA_AmdA"/>
    <property type="match status" value="2"/>
</dbReference>
<dbReference type="PANTHER" id="PTHR31891">
    <property type="entry name" value="FORMAMIDASE C869.04-RELATED"/>
    <property type="match status" value="1"/>
</dbReference>
<comment type="caution">
    <text evidence="2">The sequence shown here is derived from an EMBL/GenBank/DDBJ whole genome shotgun (WGS) entry which is preliminary data.</text>
</comment>
<reference evidence="3" key="1">
    <citation type="journal article" date="2017" name="bioRxiv">
        <title>Conservation of a gene cluster reveals novel cercosporin biosynthetic mechanisms and extends production to the genus Colletotrichum.</title>
        <authorList>
            <person name="de Jonge R."/>
            <person name="Ebert M.K."/>
            <person name="Huitt-Roehl C.R."/>
            <person name="Pal P."/>
            <person name="Suttle J.C."/>
            <person name="Spanner R.E."/>
            <person name="Neubauer J.D."/>
            <person name="Jurick W.M.II."/>
            <person name="Stott K.A."/>
            <person name="Secor G.A."/>
            <person name="Thomma B.P.H.J."/>
            <person name="Van de Peer Y."/>
            <person name="Townsend C.A."/>
            <person name="Bolton M.D."/>
        </authorList>
    </citation>
    <scope>NUCLEOTIDE SEQUENCE [LARGE SCALE GENOMIC DNA]</scope>
    <source>
        <strain evidence="3">CBS538.71</strain>
    </source>
</reference>
<dbReference type="GO" id="GO:0016811">
    <property type="term" value="F:hydrolase activity, acting on carbon-nitrogen (but not peptide) bonds, in linear amides"/>
    <property type="evidence" value="ECO:0007669"/>
    <property type="project" value="InterPro"/>
</dbReference>
<proteinExistence type="predicted"/>
<dbReference type="Proteomes" id="UP000237631">
    <property type="component" value="Unassembled WGS sequence"/>
</dbReference>
<sequence length="322" mass="35000">MTAMRKDSHQCHHIHRGQSHHKWNKDEPPRLSVISGDVVTFDCIDGGNGQITSRSSADDLLSFDTSKADPVFGPVYVHGAEPGDALEVEVVDLQTADWGWTAVIPDFGLLASEFTEPHLKIWQLPAGENVAWFNDKIRIPRQPFMGTMGIAPGEEGEFSTIPPRDTGGNMDCRHITKGAKLLLPVQTPGALFSCGDGHAAQGDGEVCGVAIETPMQVTLRFTVQKNQPWVQSPHFSCPPKTAADILPDCGTYNTMGIDSDLLEATRKAVRGMLAYLQGEKDMSKLDAYMLCSVAVDMKLAEVVDMPNYAVVASLPLHVFVDG</sequence>
<feature type="compositionally biased region" description="Basic and acidic residues" evidence="1">
    <location>
        <begin position="1"/>
        <end position="10"/>
    </location>
</feature>
<protein>
    <recommendedName>
        <fullName evidence="4">Formamidase</fullName>
    </recommendedName>
</protein>
<dbReference type="Gene3D" id="2.60.120.580">
    <property type="entry name" value="Acetamidase/Formamidase-like domains"/>
    <property type="match status" value="2"/>
</dbReference>
<evidence type="ECO:0000313" key="3">
    <source>
        <dbReference type="Proteomes" id="UP000237631"/>
    </source>
</evidence>
<dbReference type="SUPFAM" id="SSF141130">
    <property type="entry name" value="Acetamidase/Formamidase-like"/>
    <property type="match status" value="1"/>
</dbReference>
<gene>
    <name evidence="2" type="ORF">CBER1_10093</name>
</gene>
<evidence type="ECO:0000313" key="2">
    <source>
        <dbReference type="EMBL" id="PPJ51958.1"/>
    </source>
</evidence>
<dbReference type="InterPro" id="IPR004304">
    <property type="entry name" value="FmdA_AmdA"/>
</dbReference>
<dbReference type="Gene3D" id="3.10.28.20">
    <property type="entry name" value="Acetamidase/Formamidase-like domains"/>
    <property type="match status" value="1"/>
</dbReference>
<keyword evidence="3" id="KW-1185">Reference proteome</keyword>
<dbReference type="PANTHER" id="PTHR31891:SF1">
    <property type="entry name" value="FORMAMIDASE C869.04-RELATED"/>
    <property type="match status" value="1"/>
</dbReference>
<accession>A0A2S6BWV8</accession>
<dbReference type="AlphaFoldDB" id="A0A2S6BWV8"/>
<feature type="region of interest" description="Disordered" evidence="1">
    <location>
        <begin position="1"/>
        <end position="29"/>
    </location>
</feature>
<dbReference type="STRING" id="357750.A0A2S6BWV8"/>